<proteinExistence type="predicted"/>
<accession>H8L015</accession>
<evidence type="ECO:0000256" key="2">
    <source>
        <dbReference type="SAM" id="Phobius"/>
    </source>
</evidence>
<gene>
    <name evidence="3" type="ordered locus">Fraau_0827</name>
</gene>
<evidence type="ECO:0000313" key="3">
    <source>
        <dbReference type="EMBL" id="AFC85298.1"/>
    </source>
</evidence>
<dbReference type="RefSeq" id="WP_014402304.1">
    <property type="nucleotide sequence ID" value="NC_017033.1"/>
</dbReference>
<organism evidence="3 4">
    <name type="scientific">Frateuria aurantia (strain ATCC 33424 / DSM 6220 / KCTC 2777 / LMG 1558 / NBRC 3245 / NCIMB 13370)</name>
    <name type="common">Acetobacter aurantius</name>
    <dbReference type="NCBI Taxonomy" id="767434"/>
    <lineage>
        <taxon>Bacteria</taxon>
        <taxon>Pseudomonadati</taxon>
        <taxon>Pseudomonadota</taxon>
        <taxon>Gammaproteobacteria</taxon>
        <taxon>Lysobacterales</taxon>
        <taxon>Rhodanobacteraceae</taxon>
        <taxon>Frateuria</taxon>
    </lineage>
</organism>
<dbReference type="STRING" id="767434.Fraau_0827"/>
<keyword evidence="4" id="KW-1185">Reference proteome</keyword>
<evidence type="ECO:0008006" key="5">
    <source>
        <dbReference type="Google" id="ProtNLM"/>
    </source>
</evidence>
<keyword evidence="2" id="KW-0472">Membrane</keyword>
<evidence type="ECO:0000313" key="4">
    <source>
        <dbReference type="Proteomes" id="UP000005234"/>
    </source>
</evidence>
<sequence>MNRRQSSDTSPTGRHEPRLGNVDQLGVPEGPVPITSPPRRSGPPPARRPLTFWLLWLLILGMTVATVWCYQDQLRALIPSTTLNQVLNRGDQALQAGHLDGHDGSSARELYEAARALAPDNDRAMQGLRQVASAELDASRQALAAGRLDEAEQALAVARELNGGGVIIEQLQRDINARRSAGDQLERWVQQAQAALAAGHLDGDGGAGPLYRQMLTMNPDNPVAQHGLDQVASAMTAQARQAIAAHDLAAAADWVSRLVALNPDYAELPVLKGELVDQQQAAAQQLQADLDKAGQALRDGRISGASPDTAQAGYQAALVLDPQNAQAKAGLAQVAAALIMQADAALEAGDSRQARALLDQAAPLAPDSPELNTVRAQLQDDGRGDKAAVAVPPPVAASAALPAARIRAPTPTQAVAELSPAQQAQVAQWLQQAGTAAAAGQIMLPPGASAYDLYRQVLATDPHNAAAQAGLQGLPAAARQALVVAMGSGQLGQAEGLLASLGQLQPGDASLGVMREQLANAWIDQAIQQLDAGDKPGCAQALHHARQLSPRNPRLPGLYAHLNAAR</sequence>
<dbReference type="InterPro" id="IPR011990">
    <property type="entry name" value="TPR-like_helical_dom_sf"/>
</dbReference>
<dbReference type="SUPFAM" id="SSF48452">
    <property type="entry name" value="TPR-like"/>
    <property type="match status" value="1"/>
</dbReference>
<dbReference type="Gene3D" id="1.25.40.10">
    <property type="entry name" value="Tetratricopeptide repeat domain"/>
    <property type="match status" value="2"/>
</dbReference>
<evidence type="ECO:0000256" key="1">
    <source>
        <dbReference type="SAM" id="MobiDB-lite"/>
    </source>
</evidence>
<keyword evidence="2" id="KW-1133">Transmembrane helix</keyword>
<dbReference type="KEGG" id="fau:Fraau_0827"/>
<dbReference type="Proteomes" id="UP000005234">
    <property type="component" value="Chromosome"/>
</dbReference>
<dbReference type="OrthoDB" id="5935824at2"/>
<reference evidence="3" key="1">
    <citation type="submission" date="2012-02" db="EMBL/GenBank/DDBJ databases">
        <title>The complete genome of Frateuria aurantia DSM 6220.</title>
        <authorList>
            <consortium name="US DOE Joint Genome Institute (JGI-PGF)"/>
            <person name="Lucas S."/>
            <person name="Copeland A."/>
            <person name="Lapidus A."/>
            <person name="Glavina del Rio T."/>
            <person name="Dalin E."/>
            <person name="Tice H."/>
            <person name="Bruce D."/>
            <person name="Goodwin L."/>
            <person name="Pitluck S."/>
            <person name="Peters L."/>
            <person name="Ovchinnikova G."/>
            <person name="Teshima H."/>
            <person name="Kyrpides N."/>
            <person name="Mavromatis K."/>
            <person name="Ivanova N."/>
            <person name="Brettin T."/>
            <person name="Detter J.C."/>
            <person name="Han C."/>
            <person name="Larimer F."/>
            <person name="Land M."/>
            <person name="Hauser L."/>
            <person name="Markowitz V."/>
            <person name="Cheng J.-F."/>
            <person name="Hugenholtz P."/>
            <person name="Woyke T."/>
            <person name="Wu D."/>
            <person name="Brambilla E."/>
            <person name="Klenk H.-P."/>
            <person name="Eisen J.A."/>
        </authorList>
    </citation>
    <scope>NUCLEOTIDE SEQUENCE</scope>
    <source>
        <strain evidence="3">DSM 6220</strain>
    </source>
</reference>
<feature type="transmembrane region" description="Helical" evidence="2">
    <location>
        <begin position="50"/>
        <end position="68"/>
    </location>
</feature>
<feature type="region of interest" description="Disordered" evidence="1">
    <location>
        <begin position="1"/>
        <end position="45"/>
    </location>
</feature>
<dbReference type="HOGENOM" id="CLU_484735_0_0_6"/>
<dbReference type="EMBL" id="CP003350">
    <property type="protein sequence ID" value="AFC85298.1"/>
    <property type="molecule type" value="Genomic_DNA"/>
</dbReference>
<protein>
    <recommendedName>
        <fullName evidence="5">Tetratricopeptide repeat protein</fullName>
    </recommendedName>
</protein>
<dbReference type="eggNOG" id="COG4783">
    <property type="taxonomic scope" value="Bacteria"/>
</dbReference>
<feature type="compositionally biased region" description="Pro residues" evidence="1">
    <location>
        <begin position="30"/>
        <end position="45"/>
    </location>
</feature>
<name>H8L015_FRAAD</name>
<keyword evidence="2" id="KW-0812">Transmembrane</keyword>
<dbReference type="AlphaFoldDB" id="H8L015"/>